<evidence type="ECO:0000313" key="2">
    <source>
        <dbReference type="Proteomes" id="UP000191691"/>
    </source>
</evidence>
<dbReference type="OMA" id="IRMACEV"/>
<protein>
    <submittedName>
        <fullName evidence="1">Uncharacterized protein</fullName>
    </submittedName>
</protein>
<accession>A0A1V6YVQ1</accession>
<organism evidence="1 2">
    <name type="scientific">Penicillium nalgiovense</name>
    <dbReference type="NCBI Taxonomy" id="60175"/>
    <lineage>
        <taxon>Eukaryota</taxon>
        <taxon>Fungi</taxon>
        <taxon>Dikarya</taxon>
        <taxon>Ascomycota</taxon>
        <taxon>Pezizomycotina</taxon>
        <taxon>Eurotiomycetes</taxon>
        <taxon>Eurotiomycetidae</taxon>
        <taxon>Eurotiales</taxon>
        <taxon>Aspergillaceae</taxon>
        <taxon>Penicillium</taxon>
    </lineage>
</organism>
<keyword evidence="2" id="KW-1185">Reference proteome</keyword>
<proteinExistence type="predicted"/>
<comment type="caution">
    <text evidence="1">The sequence shown here is derived from an EMBL/GenBank/DDBJ whole genome shotgun (WGS) entry which is preliminary data.</text>
</comment>
<dbReference type="Proteomes" id="UP000191691">
    <property type="component" value="Unassembled WGS sequence"/>
</dbReference>
<evidence type="ECO:0000313" key="1">
    <source>
        <dbReference type="EMBL" id="OQE91529.1"/>
    </source>
</evidence>
<reference evidence="2" key="1">
    <citation type="journal article" date="2017" name="Nat. Microbiol.">
        <title>Global analysis of biosynthetic gene clusters reveals vast potential of secondary metabolite production in Penicillium species.</title>
        <authorList>
            <person name="Nielsen J.C."/>
            <person name="Grijseels S."/>
            <person name="Prigent S."/>
            <person name="Ji B."/>
            <person name="Dainat J."/>
            <person name="Nielsen K.F."/>
            <person name="Frisvad J.C."/>
            <person name="Workman M."/>
            <person name="Nielsen J."/>
        </authorList>
    </citation>
    <scope>NUCLEOTIDE SEQUENCE [LARGE SCALE GENOMIC DNA]</scope>
    <source>
        <strain evidence="2">IBT 13039</strain>
    </source>
</reference>
<name>A0A1V6YVQ1_PENNA</name>
<gene>
    <name evidence="1" type="ORF">PENNAL_c0009G12027</name>
</gene>
<dbReference type="EMBL" id="MOOB01000009">
    <property type="protein sequence ID" value="OQE91529.1"/>
    <property type="molecule type" value="Genomic_DNA"/>
</dbReference>
<sequence>MFIEQPISRYIPSTKASKRSFEELFDPSPCRKLVNLADIVKEGKSLAIHTSYAKTLHNQRNPITQAKEKMLPIEYKQYKAWVGGAIMPTIDWKNSRKTVELPQNEKSHFKKQVRVIREIYDNPHITRTDACWFMSKFGYMIPPIEAVVMVRTAQRKYVSDREGLTEMELAELETARNIVQVTMDILEKRSVG</sequence>
<dbReference type="AlphaFoldDB" id="A0A1V6YVQ1"/>